<keyword evidence="4" id="KW-0812">Transmembrane</keyword>
<dbReference type="PANTHER" id="PTHR43630:SF1">
    <property type="entry name" value="POLY-BETA-1,6-N-ACETYL-D-GLUCOSAMINE SYNTHASE"/>
    <property type="match status" value="1"/>
</dbReference>
<feature type="transmembrane region" description="Helical" evidence="4">
    <location>
        <begin position="464"/>
        <end position="485"/>
    </location>
</feature>
<feature type="transmembrane region" description="Helical" evidence="4">
    <location>
        <begin position="324"/>
        <end position="344"/>
    </location>
</feature>
<evidence type="ECO:0000256" key="3">
    <source>
        <dbReference type="ARBA" id="ARBA00022679"/>
    </source>
</evidence>
<reference evidence="5 6" key="1">
    <citation type="submission" date="2023-09" db="EMBL/GenBank/DDBJ databases">
        <title>Streptomyces sp. nov.: A antagonism against Alternaria gaisen Producing Streptochlin, Isolated from Tamarix root soil.</title>
        <authorList>
            <person name="Chen Y."/>
        </authorList>
    </citation>
    <scope>NUCLEOTIDE SEQUENCE [LARGE SCALE GENOMIC DNA]</scope>
    <source>
        <strain evidence="5 6">TRM76323</strain>
    </source>
</reference>
<gene>
    <name evidence="5" type="ORF">RND61_14885</name>
</gene>
<evidence type="ECO:0000256" key="2">
    <source>
        <dbReference type="ARBA" id="ARBA00022676"/>
    </source>
</evidence>
<proteinExistence type="inferred from homology"/>
<dbReference type="PANTHER" id="PTHR43630">
    <property type="entry name" value="POLY-BETA-1,6-N-ACETYL-D-GLUCOSAMINE SYNTHASE"/>
    <property type="match status" value="1"/>
</dbReference>
<dbReference type="Proteomes" id="UP001250181">
    <property type="component" value="Unassembled WGS sequence"/>
</dbReference>
<accession>A0ABU3QKT8</accession>
<keyword evidence="6" id="KW-1185">Reference proteome</keyword>
<dbReference type="RefSeq" id="WP_315878423.1">
    <property type="nucleotide sequence ID" value="NZ_JAWCTQ010000016.1"/>
</dbReference>
<dbReference type="Gene3D" id="3.90.550.10">
    <property type="entry name" value="Spore Coat Polysaccharide Biosynthesis Protein SpsA, Chain A"/>
    <property type="match status" value="1"/>
</dbReference>
<keyword evidence="4" id="KW-0472">Membrane</keyword>
<feature type="transmembrane region" description="Helical" evidence="4">
    <location>
        <begin position="433"/>
        <end position="452"/>
    </location>
</feature>
<evidence type="ECO:0000313" key="6">
    <source>
        <dbReference type="Proteomes" id="UP001250181"/>
    </source>
</evidence>
<name>A0ABU3QKT8_9ACTN</name>
<feature type="transmembrane region" description="Helical" evidence="4">
    <location>
        <begin position="350"/>
        <end position="369"/>
    </location>
</feature>
<organism evidence="5 6">
    <name type="scientific">Streptomyces tamarix</name>
    <dbReference type="NCBI Taxonomy" id="3078565"/>
    <lineage>
        <taxon>Bacteria</taxon>
        <taxon>Bacillati</taxon>
        <taxon>Actinomycetota</taxon>
        <taxon>Actinomycetes</taxon>
        <taxon>Kitasatosporales</taxon>
        <taxon>Streptomycetaceae</taxon>
        <taxon>Streptomyces</taxon>
    </lineage>
</organism>
<dbReference type="InterPro" id="IPR029044">
    <property type="entry name" value="Nucleotide-diphossugar_trans"/>
</dbReference>
<sequence>MFRKITYNDAVNNRIFNDPVSSRIAVMLPAHNEEKSIKSTLDSLSKLKIPDECILDVFIALDNCSDDTELVIKENSHNLNIYALDTVDNHERKAGALNQLYRLFLGDMSEGAEKLSEEHLKTSNNIVAFMGIDADVYLDKDCLITLYSELNSKYNIGGVSANYKRLMPESKRRILAYDVEGEDKINEGKHGGVIARFITAQQNKSFASWTLEQKTNGFSASILGGQCTLFRPQALREIYNHFKLNGVYDNTTDTEDLLLTQELRELGWKPVISVSARCYVDSMKDMKSYVSQQLKWSVGKLDYTTKAGVSTNYARKNWIEELTLFMNGAIRVMLLILVPTSVALGDFKWSWIWAIPLVFSAILNTIISIKVPRHRFIDVLLSITTISAEFSIWFDLYVHLKSWKELSKSERSDTWAMQYAAESGVSKSHSSGLISFIVVVLLIISGIYFNVISLDSAIIAIKPYIASGFQILTYMTLFTSVLMMFKLFRIRGNFKA</sequence>
<protein>
    <submittedName>
        <fullName evidence="5">Glycosyltransferase family 2 protein</fullName>
    </submittedName>
</protein>
<evidence type="ECO:0000256" key="1">
    <source>
        <dbReference type="ARBA" id="ARBA00006739"/>
    </source>
</evidence>
<dbReference type="Pfam" id="PF13641">
    <property type="entry name" value="Glyco_tranf_2_3"/>
    <property type="match status" value="1"/>
</dbReference>
<evidence type="ECO:0000313" key="5">
    <source>
        <dbReference type="EMBL" id="MDT9683349.1"/>
    </source>
</evidence>
<evidence type="ECO:0000256" key="4">
    <source>
        <dbReference type="SAM" id="Phobius"/>
    </source>
</evidence>
<dbReference type="SUPFAM" id="SSF53448">
    <property type="entry name" value="Nucleotide-diphospho-sugar transferases"/>
    <property type="match status" value="1"/>
</dbReference>
<comment type="caution">
    <text evidence="5">The sequence shown here is derived from an EMBL/GenBank/DDBJ whole genome shotgun (WGS) entry which is preliminary data.</text>
</comment>
<comment type="similarity">
    <text evidence="1">Belongs to the glycosyltransferase 2 family.</text>
</comment>
<dbReference type="EMBL" id="JAWCTQ010000016">
    <property type="protein sequence ID" value="MDT9683349.1"/>
    <property type="molecule type" value="Genomic_DNA"/>
</dbReference>
<feature type="transmembrane region" description="Helical" evidence="4">
    <location>
        <begin position="376"/>
        <end position="394"/>
    </location>
</feature>
<keyword evidence="3" id="KW-0808">Transferase</keyword>
<dbReference type="CDD" id="cd06423">
    <property type="entry name" value="CESA_like"/>
    <property type="match status" value="1"/>
</dbReference>
<keyword evidence="4" id="KW-1133">Transmembrane helix</keyword>
<keyword evidence="2" id="KW-0328">Glycosyltransferase</keyword>